<feature type="transmembrane region" description="Helical" evidence="7">
    <location>
        <begin position="263"/>
        <end position="281"/>
    </location>
</feature>
<dbReference type="PANTHER" id="PTHR23513:SF11">
    <property type="entry name" value="STAPHYLOFERRIN A TRANSPORTER"/>
    <property type="match status" value="1"/>
</dbReference>
<keyword evidence="2" id="KW-0813">Transport</keyword>
<evidence type="ECO:0000256" key="1">
    <source>
        <dbReference type="ARBA" id="ARBA00004651"/>
    </source>
</evidence>
<gene>
    <name evidence="9" type="ORF">SNE25_16345</name>
</gene>
<feature type="transmembrane region" description="Helical" evidence="7">
    <location>
        <begin position="317"/>
        <end position="339"/>
    </location>
</feature>
<dbReference type="InterPro" id="IPR036259">
    <property type="entry name" value="MFS_trans_sf"/>
</dbReference>
<keyword evidence="10" id="KW-1185">Reference proteome</keyword>
<keyword evidence="5 7" id="KW-1133">Transmembrane helix</keyword>
<dbReference type="SUPFAM" id="SSF103473">
    <property type="entry name" value="MFS general substrate transporter"/>
    <property type="match status" value="1"/>
</dbReference>
<evidence type="ECO:0000256" key="5">
    <source>
        <dbReference type="ARBA" id="ARBA00022989"/>
    </source>
</evidence>
<evidence type="ECO:0000256" key="3">
    <source>
        <dbReference type="ARBA" id="ARBA00022475"/>
    </source>
</evidence>
<feature type="transmembrane region" description="Helical" evidence="7">
    <location>
        <begin position="351"/>
        <end position="371"/>
    </location>
</feature>
<accession>A0ABZ0TVG3</accession>
<feature type="transmembrane region" description="Helical" evidence="7">
    <location>
        <begin position="50"/>
        <end position="75"/>
    </location>
</feature>
<evidence type="ECO:0000256" key="2">
    <source>
        <dbReference type="ARBA" id="ARBA00022448"/>
    </source>
</evidence>
<feature type="domain" description="Major facilitator superfamily (MFS) profile" evidence="8">
    <location>
        <begin position="17"/>
        <end position="406"/>
    </location>
</feature>
<sequence length="419" mass="44649">MKKISQLNLFRALASRNYTLYFIGRAVSQFGTWMQRTAVVWVVYSMTHSAFLLGLTIFAEQFPSFVFSVPGGVAADRYNRYTVIKVTQITSMIQAILLAVLVMSGHIMVWAVLLLSMILGIINAFDVPARQALINDVVASPTDLPNALSLSTATASLAQLLGPALSGIILSAFGAGVCFLLNAASFGAVIISLLLMKLPAYQFKKTNKKVIADFAEGFTYIKNTPGISTIIVMLAAISLLVLPYNTVLPVFAKVVFKGDASTFGYINSFVGIGAVTGTIFLASRKPGAHLKQILFISTLLMGIGLICFSQIRNFPAAMLFAAIAGYGSVAQFTISNIVVQSDAAPQMRGRTMGILLMAIFGMMPLGSVLTGAVSEHIGAPATVLAQGVLAVIIALIFSRFLTSPLKKLSPATESLEKLA</sequence>
<reference evidence="9 10" key="1">
    <citation type="submission" date="2023-11" db="EMBL/GenBank/DDBJ databases">
        <title>Analysis of the Genomes of Mucilaginibacter gossypii cycad 4 and M. sabulilitoris SNA2: microbes with the potential for plant growth promotion.</title>
        <authorList>
            <person name="Hirsch A.M."/>
            <person name="Humm E."/>
            <person name="Rubbi M."/>
            <person name="Del Vecchio G."/>
            <person name="Ha S.M."/>
            <person name="Pellegrini M."/>
            <person name="Gunsalus R.P."/>
        </authorList>
    </citation>
    <scope>NUCLEOTIDE SEQUENCE [LARGE SCALE GENOMIC DNA]</scope>
    <source>
        <strain evidence="9 10">SNA2</strain>
    </source>
</reference>
<evidence type="ECO:0000256" key="6">
    <source>
        <dbReference type="ARBA" id="ARBA00023136"/>
    </source>
</evidence>
<dbReference type="CDD" id="cd06173">
    <property type="entry name" value="MFS_MefA_like"/>
    <property type="match status" value="1"/>
</dbReference>
<evidence type="ECO:0000256" key="7">
    <source>
        <dbReference type="SAM" id="Phobius"/>
    </source>
</evidence>
<evidence type="ECO:0000313" key="9">
    <source>
        <dbReference type="EMBL" id="WPU97094.1"/>
    </source>
</evidence>
<dbReference type="RefSeq" id="WP_321566180.1">
    <property type="nucleotide sequence ID" value="NZ_CP139558.1"/>
</dbReference>
<dbReference type="Gene3D" id="1.20.1250.20">
    <property type="entry name" value="MFS general substrate transporter like domains"/>
    <property type="match status" value="1"/>
</dbReference>
<feature type="transmembrane region" description="Helical" evidence="7">
    <location>
        <begin position="96"/>
        <end position="122"/>
    </location>
</feature>
<dbReference type="InterPro" id="IPR020846">
    <property type="entry name" value="MFS_dom"/>
</dbReference>
<dbReference type="InterPro" id="IPR010290">
    <property type="entry name" value="TM_effector"/>
</dbReference>
<evidence type="ECO:0000256" key="4">
    <source>
        <dbReference type="ARBA" id="ARBA00022692"/>
    </source>
</evidence>
<feature type="transmembrane region" description="Helical" evidence="7">
    <location>
        <begin position="230"/>
        <end position="251"/>
    </location>
</feature>
<protein>
    <submittedName>
        <fullName evidence="9">MFS transporter</fullName>
    </submittedName>
</protein>
<dbReference type="EMBL" id="CP139558">
    <property type="protein sequence ID" value="WPU97094.1"/>
    <property type="molecule type" value="Genomic_DNA"/>
</dbReference>
<proteinExistence type="predicted"/>
<evidence type="ECO:0000313" key="10">
    <source>
        <dbReference type="Proteomes" id="UP001324380"/>
    </source>
</evidence>
<name>A0ABZ0TVG3_9SPHI</name>
<organism evidence="9 10">
    <name type="scientific">Mucilaginibacter sabulilitoris</name>
    <dbReference type="NCBI Taxonomy" id="1173583"/>
    <lineage>
        <taxon>Bacteria</taxon>
        <taxon>Pseudomonadati</taxon>
        <taxon>Bacteroidota</taxon>
        <taxon>Sphingobacteriia</taxon>
        <taxon>Sphingobacteriales</taxon>
        <taxon>Sphingobacteriaceae</taxon>
        <taxon>Mucilaginibacter</taxon>
    </lineage>
</organism>
<comment type="subcellular location">
    <subcellularLocation>
        <location evidence="1">Cell membrane</location>
        <topology evidence="1">Multi-pass membrane protein</topology>
    </subcellularLocation>
</comment>
<evidence type="ECO:0000259" key="8">
    <source>
        <dbReference type="PROSITE" id="PS50850"/>
    </source>
</evidence>
<keyword evidence="4 7" id="KW-0812">Transmembrane</keyword>
<feature type="transmembrane region" description="Helical" evidence="7">
    <location>
        <begin position="377"/>
        <end position="397"/>
    </location>
</feature>
<feature type="transmembrane region" description="Helical" evidence="7">
    <location>
        <begin position="20"/>
        <end position="44"/>
    </location>
</feature>
<dbReference type="Proteomes" id="UP001324380">
    <property type="component" value="Chromosome"/>
</dbReference>
<dbReference type="PANTHER" id="PTHR23513">
    <property type="entry name" value="INTEGRAL MEMBRANE EFFLUX PROTEIN-RELATED"/>
    <property type="match status" value="1"/>
</dbReference>
<dbReference type="PROSITE" id="PS50850">
    <property type="entry name" value="MFS"/>
    <property type="match status" value="1"/>
</dbReference>
<feature type="transmembrane region" description="Helical" evidence="7">
    <location>
        <begin position="293"/>
        <end position="311"/>
    </location>
</feature>
<keyword evidence="3" id="KW-1003">Cell membrane</keyword>
<dbReference type="Pfam" id="PF05977">
    <property type="entry name" value="MFS_3"/>
    <property type="match status" value="1"/>
</dbReference>
<keyword evidence="6 7" id="KW-0472">Membrane</keyword>
<feature type="transmembrane region" description="Helical" evidence="7">
    <location>
        <begin position="168"/>
        <end position="195"/>
    </location>
</feature>